<feature type="signal peptide" evidence="1">
    <location>
        <begin position="1"/>
        <end position="21"/>
    </location>
</feature>
<dbReference type="eggNOG" id="ENOG502RQ0B">
    <property type="taxonomic scope" value="Eukaryota"/>
</dbReference>
<dbReference type="GeneID" id="18249873"/>
<dbReference type="RefSeq" id="XP_006687620.1">
    <property type="nucleotide sequence ID" value="XM_006687557.1"/>
</dbReference>
<protein>
    <recommendedName>
        <fullName evidence="4">Ubiquitin 3 binding protein But2 C-terminal domain-containing protein</fullName>
    </recommendedName>
</protein>
<keyword evidence="1" id="KW-0732">Signal</keyword>
<dbReference type="AlphaFoldDB" id="G3BAN2"/>
<evidence type="ECO:0000313" key="2">
    <source>
        <dbReference type="EMBL" id="EGV61450.1"/>
    </source>
</evidence>
<evidence type="ECO:0000256" key="1">
    <source>
        <dbReference type="SAM" id="SignalP"/>
    </source>
</evidence>
<organism evidence="3">
    <name type="scientific">Candida tenuis (strain ATCC 10573 / BCRC 21748 / CBS 615 / JCM 9827 / NBRC 10315 / NRRL Y-1498 / VKM Y-70)</name>
    <name type="common">Yeast</name>
    <name type="synonym">Yamadazyma tenuis</name>
    <dbReference type="NCBI Taxonomy" id="590646"/>
    <lineage>
        <taxon>Eukaryota</taxon>
        <taxon>Fungi</taxon>
        <taxon>Dikarya</taxon>
        <taxon>Ascomycota</taxon>
        <taxon>Saccharomycotina</taxon>
        <taxon>Pichiomycetes</taxon>
        <taxon>Debaryomycetaceae</taxon>
        <taxon>Yamadazyma</taxon>
    </lineage>
</organism>
<sequence length="254" mass="29602">MNSKFLQLSVLLFSLFGTSVSFQWYLQEHPILVVNALRYDKSIIFQRLQNSFEKMYHLPDYAHAKLYIGDKDTEKKCITGTEITFFVKGFEIVQKEYEASECRINLNPEYQVILSPTAGFSSFIHQYNDPLTKSVEMNLMKKFSGSKIPKIGEIKFYNFHALNSELECLVEYQEISQVKMKEWNLQVHVQEVIEVPESCGFQRFDKSFDGTFVEALEVNIPINGTFYCRNGRSSTCKKSTAEFSTPRYKLFRDQ</sequence>
<dbReference type="OrthoDB" id="4076141at2759"/>
<evidence type="ECO:0008006" key="4">
    <source>
        <dbReference type="Google" id="ProtNLM"/>
    </source>
</evidence>
<dbReference type="Proteomes" id="UP000000707">
    <property type="component" value="Unassembled WGS sequence"/>
</dbReference>
<dbReference type="KEGG" id="cten:18249873"/>
<dbReference type="EMBL" id="GL996527">
    <property type="protein sequence ID" value="EGV61450.1"/>
    <property type="molecule type" value="Genomic_DNA"/>
</dbReference>
<dbReference type="HOGENOM" id="CLU_098378_0_0_1"/>
<evidence type="ECO:0000313" key="3">
    <source>
        <dbReference type="Proteomes" id="UP000000707"/>
    </source>
</evidence>
<feature type="chain" id="PRO_5003442820" description="Ubiquitin 3 binding protein But2 C-terminal domain-containing protein" evidence="1">
    <location>
        <begin position="22"/>
        <end position="254"/>
    </location>
</feature>
<keyword evidence="3" id="KW-1185">Reference proteome</keyword>
<name>G3BAN2_CANTC</name>
<accession>G3BAN2</accession>
<gene>
    <name evidence="2" type="ORF">CANTEDRAFT_135403</name>
</gene>
<proteinExistence type="predicted"/>
<reference evidence="2 3" key="1">
    <citation type="journal article" date="2011" name="Proc. Natl. Acad. Sci. U.S.A.">
        <title>Comparative genomics of xylose-fermenting fungi for enhanced biofuel production.</title>
        <authorList>
            <person name="Wohlbach D.J."/>
            <person name="Kuo A."/>
            <person name="Sato T.K."/>
            <person name="Potts K.M."/>
            <person name="Salamov A.A."/>
            <person name="LaButti K.M."/>
            <person name="Sun H."/>
            <person name="Clum A."/>
            <person name="Pangilinan J.L."/>
            <person name="Lindquist E.A."/>
            <person name="Lucas S."/>
            <person name="Lapidus A."/>
            <person name="Jin M."/>
            <person name="Gunawan C."/>
            <person name="Balan V."/>
            <person name="Dale B.E."/>
            <person name="Jeffries T.W."/>
            <person name="Zinkel R."/>
            <person name="Barry K.W."/>
            <person name="Grigoriev I.V."/>
            <person name="Gasch A.P."/>
        </authorList>
    </citation>
    <scope>NUCLEOTIDE SEQUENCE [LARGE SCALE GENOMIC DNA]</scope>
    <source>
        <strain evidence="3">ATCC 10573 / BCRC 21748 / CBS 615 / JCM 9827 / NBRC 10315 / NRRL Y-1498 / VKM Y-70</strain>
    </source>
</reference>